<keyword evidence="10" id="KW-0175">Coiled coil</keyword>
<evidence type="ECO:0000256" key="5">
    <source>
        <dbReference type="ARBA" id="ARBA00022519"/>
    </source>
</evidence>
<evidence type="ECO:0000256" key="6">
    <source>
        <dbReference type="ARBA" id="ARBA00022692"/>
    </source>
</evidence>
<dbReference type="InterPro" id="IPR058982">
    <property type="entry name" value="Beta-barrel_AprE"/>
</dbReference>
<evidence type="ECO:0000256" key="8">
    <source>
        <dbReference type="ARBA" id="ARBA00023136"/>
    </source>
</evidence>
<evidence type="ECO:0000256" key="7">
    <source>
        <dbReference type="ARBA" id="ARBA00022989"/>
    </source>
</evidence>
<evidence type="ECO:0000256" key="9">
    <source>
        <dbReference type="RuleBase" id="RU365093"/>
    </source>
</evidence>
<organism evidence="13 14">
    <name type="scientific">Rhizobium wenxiniae</name>
    <dbReference type="NCBI Taxonomy" id="1737357"/>
    <lineage>
        <taxon>Bacteria</taxon>
        <taxon>Pseudomonadati</taxon>
        <taxon>Pseudomonadota</taxon>
        <taxon>Alphaproteobacteria</taxon>
        <taxon>Hyphomicrobiales</taxon>
        <taxon>Rhizobiaceae</taxon>
        <taxon>Rhizobium/Agrobacterium group</taxon>
        <taxon>Rhizobium</taxon>
    </lineage>
</organism>
<feature type="domain" description="AprE-like long alpha-helical hairpin" evidence="11">
    <location>
        <begin position="96"/>
        <end position="282"/>
    </location>
</feature>
<dbReference type="EMBL" id="JACHEG010000002">
    <property type="protein sequence ID" value="MBB6161912.1"/>
    <property type="molecule type" value="Genomic_DNA"/>
</dbReference>
<dbReference type="NCBIfam" id="TIGR01843">
    <property type="entry name" value="type_I_hlyD"/>
    <property type="match status" value="1"/>
</dbReference>
<dbReference type="AlphaFoldDB" id="A0A7W9Y4L6"/>
<reference evidence="13 14" key="1">
    <citation type="submission" date="2020-08" db="EMBL/GenBank/DDBJ databases">
        <title>Genomic Encyclopedia of Type Strains, Phase IV (KMG-IV): sequencing the most valuable type-strain genomes for metagenomic binning, comparative biology and taxonomic classification.</title>
        <authorList>
            <person name="Goeker M."/>
        </authorList>
    </citation>
    <scope>NUCLEOTIDE SEQUENCE [LARGE SCALE GENOMIC DNA]</scope>
    <source>
        <strain evidence="13 14">DSM 100734</strain>
    </source>
</reference>
<protein>
    <recommendedName>
        <fullName evidence="9">Membrane fusion protein (MFP) family protein</fullName>
    </recommendedName>
</protein>
<evidence type="ECO:0000259" key="12">
    <source>
        <dbReference type="Pfam" id="PF26002"/>
    </source>
</evidence>
<proteinExistence type="inferred from homology"/>
<accession>A0A7W9Y4L6</accession>
<comment type="caution">
    <text evidence="13">The sequence shown here is derived from an EMBL/GenBank/DDBJ whole genome shotgun (WGS) entry which is preliminary data.</text>
</comment>
<keyword evidence="3 9" id="KW-0813">Transport</keyword>
<evidence type="ECO:0000313" key="13">
    <source>
        <dbReference type="EMBL" id="MBB6161912.1"/>
    </source>
</evidence>
<dbReference type="InterPro" id="IPR010129">
    <property type="entry name" value="T1SS_HlyD"/>
</dbReference>
<sequence length="436" mass="47777">MGAISESPANRAIRRYMLLAGVTLGGLVVGAGGWAATMNISAAVIGSGVIGVEGNTKKIQHGQGGVVREIRVSNGTLVRAGDILLRLDGVEASTTLAATIKEIDQLDARRLRLIAERDGVEELIDPIQQIARLEDGQFIEGLKSETSLFKARREQIDSKTAQLKEQIAQIEQQRDGTRQRLISNAEEASWSEQQAQKIENLAKEGLVQFSRLADSKRMVAQLSGERSQLLSDEATAGKRITEIELQIAQLDKDRRAEVLTDLLDTNGKLAKLAEQRLALEDQIEHLDIRAPVDGIVHQLATHTIGGLLSPGETAMNIVPTRDMLTVDMRIKPNDVDQVSIGQATRLRFSAFNQRTTSEIEGRVESLSPDVSVNEQTGETWYSARIAISPQERAKLGELALIPGMPVEAYIKAEPRTALAYLIKPISDQMERAMREN</sequence>
<feature type="domain" description="AprE-like beta-barrel" evidence="12">
    <location>
        <begin position="324"/>
        <end position="412"/>
    </location>
</feature>
<gene>
    <name evidence="13" type="ORF">HNQ72_001730</name>
</gene>
<dbReference type="GO" id="GO:0005886">
    <property type="term" value="C:plasma membrane"/>
    <property type="evidence" value="ECO:0007669"/>
    <property type="project" value="UniProtKB-SubCell"/>
</dbReference>
<keyword evidence="5 9" id="KW-0997">Cell inner membrane</keyword>
<comment type="subcellular location">
    <subcellularLocation>
        <location evidence="1 9">Cell inner membrane</location>
        <topology evidence="1 9">Single-pass membrane protein</topology>
    </subcellularLocation>
</comment>
<keyword evidence="6" id="KW-0812">Transmembrane</keyword>
<keyword evidence="8" id="KW-0472">Membrane</keyword>
<dbReference type="InterPro" id="IPR058781">
    <property type="entry name" value="HH_AprE-like"/>
</dbReference>
<dbReference type="Proteomes" id="UP000547879">
    <property type="component" value="Unassembled WGS sequence"/>
</dbReference>
<dbReference type="RefSeq" id="WP_183991617.1">
    <property type="nucleotide sequence ID" value="NZ_BMHW01000001.1"/>
</dbReference>
<dbReference type="PANTHER" id="PTHR30386:SF17">
    <property type="entry name" value="ALKALINE PROTEASE SECRETION PROTEIN APRE"/>
    <property type="match status" value="1"/>
</dbReference>
<keyword evidence="7" id="KW-1133">Transmembrane helix</keyword>
<dbReference type="GO" id="GO:0015031">
    <property type="term" value="P:protein transport"/>
    <property type="evidence" value="ECO:0007669"/>
    <property type="project" value="InterPro"/>
</dbReference>
<dbReference type="Pfam" id="PF25994">
    <property type="entry name" value="HH_AprE"/>
    <property type="match status" value="1"/>
</dbReference>
<dbReference type="PANTHER" id="PTHR30386">
    <property type="entry name" value="MEMBRANE FUSION SUBUNIT OF EMRAB-TOLC MULTIDRUG EFFLUX PUMP"/>
    <property type="match status" value="1"/>
</dbReference>
<evidence type="ECO:0000256" key="10">
    <source>
        <dbReference type="SAM" id="Coils"/>
    </source>
</evidence>
<dbReference type="PRINTS" id="PR01490">
    <property type="entry name" value="RTXTOXIND"/>
</dbReference>
<dbReference type="Gene3D" id="2.40.30.170">
    <property type="match status" value="1"/>
</dbReference>
<comment type="similarity">
    <text evidence="2 9">Belongs to the membrane fusion protein (MFP) (TC 8.A.1) family.</text>
</comment>
<evidence type="ECO:0000313" key="14">
    <source>
        <dbReference type="Proteomes" id="UP000547879"/>
    </source>
</evidence>
<dbReference type="Pfam" id="PF26002">
    <property type="entry name" value="Beta-barrel_AprE"/>
    <property type="match status" value="1"/>
</dbReference>
<evidence type="ECO:0000259" key="11">
    <source>
        <dbReference type="Pfam" id="PF25994"/>
    </source>
</evidence>
<feature type="coiled-coil region" evidence="10">
    <location>
        <begin position="153"/>
        <end position="180"/>
    </location>
</feature>
<keyword evidence="4 9" id="KW-1003">Cell membrane</keyword>
<keyword evidence="14" id="KW-1185">Reference proteome</keyword>
<evidence type="ECO:0000256" key="4">
    <source>
        <dbReference type="ARBA" id="ARBA00022475"/>
    </source>
</evidence>
<evidence type="ECO:0000256" key="3">
    <source>
        <dbReference type="ARBA" id="ARBA00022448"/>
    </source>
</evidence>
<evidence type="ECO:0000256" key="1">
    <source>
        <dbReference type="ARBA" id="ARBA00004377"/>
    </source>
</evidence>
<evidence type="ECO:0000256" key="2">
    <source>
        <dbReference type="ARBA" id="ARBA00009477"/>
    </source>
</evidence>
<name>A0A7W9Y4L6_9HYPH</name>
<dbReference type="InterPro" id="IPR050739">
    <property type="entry name" value="MFP"/>
</dbReference>